<accession>A0A161XIA5</accession>
<evidence type="ECO:0000259" key="1">
    <source>
        <dbReference type="Pfam" id="PF13349"/>
    </source>
</evidence>
<proteinExistence type="predicted"/>
<dbReference type="Proteomes" id="UP000076512">
    <property type="component" value="Unassembled WGS sequence"/>
</dbReference>
<name>A0A161XIA5_9NOCA</name>
<evidence type="ECO:0000313" key="2">
    <source>
        <dbReference type="EMBL" id="KZM73408.1"/>
    </source>
</evidence>
<protein>
    <recommendedName>
        <fullName evidence="1">DUF4097 domain-containing protein</fullName>
    </recommendedName>
</protein>
<dbReference type="OrthoDB" id="3252095at2"/>
<feature type="domain" description="DUF4097" evidence="1">
    <location>
        <begin position="16"/>
        <end position="260"/>
    </location>
</feature>
<sequence>MPRFDTPKPIAVTVDACSAEVRLVASERSDTVVRIEPVDTDNGSDVTVADKTKVDFYADRLTVTVPPASSWKKVGERSSVAVTIELPTDSGLIVKLTQARLYAEGSLGACEVRLESGIVRLDRIGALRAQITNGDIAIEHIAGSAEADGVSGPIRIGTAAGDLRLSTVNGGLDLDRADGKVIAKTVDGALRIGRLNGGTAELMNVTGNIEIGIGEGTAAWIDAYSRTGSVRSHLAAQEDPGEFDTTVQVLARTRDGDIAIRRATA</sequence>
<dbReference type="InterPro" id="IPR025164">
    <property type="entry name" value="Toastrack_DUF4097"/>
</dbReference>
<gene>
    <name evidence="2" type="ORF">AWN90_32730</name>
</gene>
<keyword evidence="3" id="KW-1185">Reference proteome</keyword>
<reference evidence="2 3" key="1">
    <citation type="submission" date="2016-04" db="EMBL/GenBank/DDBJ databases">
        <authorList>
            <person name="Evans L.H."/>
            <person name="Alamgir A."/>
            <person name="Owens N."/>
            <person name="Weber N.D."/>
            <person name="Virtaneva K."/>
            <person name="Barbian K."/>
            <person name="Babar A."/>
            <person name="Rosenke K."/>
        </authorList>
    </citation>
    <scope>NUCLEOTIDE SEQUENCE [LARGE SCALE GENOMIC DNA]</scope>
    <source>
        <strain evidence="2 3">IFM 0406</strain>
    </source>
</reference>
<dbReference type="RefSeq" id="WP_067590709.1">
    <property type="nucleotide sequence ID" value="NZ_JABMCZ010000001.1"/>
</dbReference>
<dbReference type="AlphaFoldDB" id="A0A161XIA5"/>
<organism evidence="2 3">
    <name type="scientific">Nocardia terpenica</name>
    <dbReference type="NCBI Taxonomy" id="455432"/>
    <lineage>
        <taxon>Bacteria</taxon>
        <taxon>Bacillati</taxon>
        <taxon>Actinomycetota</taxon>
        <taxon>Actinomycetes</taxon>
        <taxon>Mycobacteriales</taxon>
        <taxon>Nocardiaceae</taxon>
        <taxon>Nocardia</taxon>
    </lineage>
</organism>
<evidence type="ECO:0000313" key="3">
    <source>
        <dbReference type="Proteomes" id="UP000076512"/>
    </source>
</evidence>
<comment type="caution">
    <text evidence="2">The sequence shown here is derived from an EMBL/GenBank/DDBJ whole genome shotgun (WGS) entry which is preliminary data.</text>
</comment>
<dbReference type="STRING" id="455432.AWN90_32730"/>
<dbReference type="Pfam" id="PF13349">
    <property type="entry name" value="DUF4097"/>
    <property type="match status" value="1"/>
</dbReference>
<dbReference type="EMBL" id="LWGR01000007">
    <property type="protein sequence ID" value="KZM73408.1"/>
    <property type="molecule type" value="Genomic_DNA"/>
</dbReference>